<proteinExistence type="predicted"/>
<evidence type="ECO:0000313" key="2">
    <source>
        <dbReference type="Proteomes" id="UP000235803"/>
    </source>
</evidence>
<evidence type="ECO:0000313" key="1">
    <source>
        <dbReference type="EMBL" id="PMR74288.1"/>
    </source>
</evidence>
<comment type="caution">
    <text evidence="1">The sequence shown here is derived from an EMBL/GenBank/DDBJ whole genome shotgun (WGS) entry which is preliminary data.</text>
</comment>
<protein>
    <submittedName>
        <fullName evidence="1">Uncharacterized protein</fullName>
    </submittedName>
</protein>
<accession>A0A2N7U1H7</accession>
<dbReference type="AlphaFoldDB" id="A0A2N7U1H7"/>
<sequence>MYRASLPGDLGFEPGSTAWQEAQRPIPRHLGAGGERHASPGALLQEWMSEADLMASLGQDAWEQTQRIYLEDDTATGIVMQWGFKDDAVLGQDYRLQMRRDTRGWYAEHLETRYHCGRGVSEGLCL</sequence>
<gene>
    <name evidence="1" type="ORF">C1H69_13585</name>
</gene>
<keyword evidence="2" id="KW-1185">Reference proteome</keyword>
<name>A0A2N7U1H7_9GAMM</name>
<dbReference type="Proteomes" id="UP000235803">
    <property type="component" value="Unassembled WGS sequence"/>
</dbReference>
<organism evidence="1 2">
    <name type="scientific">Billgrantia endophytica</name>
    <dbReference type="NCBI Taxonomy" id="2033802"/>
    <lineage>
        <taxon>Bacteria</taxon>
        <taxon>Pseudomonadati</taxon>
        <taxon>Pseudomonadota</taxon>
        <taxon>Gammaproteobacteria</taxon>
        <taxon>Oceanospirillales</taxon>
        <taxon>Halomonadaceae</taxon>
        <taxon>Billgrantia</taxon>
    </lineage>
</organism>
<dbReference type="EMBL" id="PNRF01000028">
    <property type="protein sequence ID" value="PMR74288.1"/>
    <property type="molecule type" value="Genomic_DNA"/>
</dbReference>
<reference evidence="1 2" key="1">
    <citation type="submission" date="2018-01" db="EMBL/GenBank/DDBJ databases">
        <title>Halomonas endophytica sp. nov., isolated from storage liquid in the stems of Populus euphratica.</title>
        <authorList>
            <person name="Chen C."/>
        </authorList>
    </citation>
    <scope>NUCLEOTIDE SEQUENCE [LARGE SCALE GENOMIC DNA]</scope>
    <source>
        <strain evidence="1 2">MC28</strain>
    </source>
</reference>